<dbReference type="GO" id="GO:0016020">
    <property type="term" value="C:membrane"/>
    <property type="evidence" value="ECO:0007669"/>
    <property type="project" value="UniProtKB-SubCell"/>
</dbReference>
<dbReference type="Pfam" id="PF00854">
    <property type="entry name" value="PTR2"/>
    <property type="match status" value="1"/>
</dbReference>
<evidence type="ECO:0000256" key="3">
    <source>
        <dbReference type="ARBA" id="ARBA00022692"/>
    </source>
</evidence>
<evidence type="ECO:0000256" key="2">
    <source>
        <dbReference type="ARBA" id="ARBA00005982"/>
    </source>
</evidence>
<evidence type="ECO:0000256" key="6">
    <source>
        <dbReference type="SAM" id="Phobius"/>
    </source>
</evidence>
<keyword evidence="5 6" id="KW-0472">Membrane</keyword>
<reference evidence="7" key="1">
    <citation type="submission" date="2020-09" db="EMBL/GenBank/DDBJ databases">
        <title>Genome-Enabled Discovery of Anthraquinone Biosynthesis in Senna tora.</title>
        <authorList>
            <person name="Kang S.-H."/>
            <person name="Pandey R.P."/>
            <person name="Lee C.-M."/>
            <person name="Sim J.-S."/>
            <person name="Jeong J.-T."/>
            <person name="Choi B.-S."/>
            <person name="Jung M."/>
            <person name="Ginzburg D."/>
            <person name="Zhao K."/>
            <person name="Won S.Y."/>
            <person name="Oh T.-J."/>
            <person name="Yu Y."/>
            <person name="Kim N.-H."/>
            <person name="Lee O.R."/>
            <person name="Lee T.-H."/>
            <person name="Bashyal P."/>
            <person name="Kim T.-S."/>
            <person name="Lee W.-H."/>
            <person name="Kawkins C."/>
            <person name="Kim C.-K."/>
            <person name="Kim J.S."/>
            <person name="Ahn B.O."/>
            <person name="Rhee S.Y."/>
            <person name="Sohng J.K."/>
        </authorList>
    </citation>
    <scope>NUCLEOTIDE SEQUENCE</scope>
    <source>
        <tissue evidence="7">Leaf</tissue>
    </source>
</reference>
<dbReference type="EMBL" id="JAAIUW010000006">
    <property type="protein sequence ID" value="KAF7829426.1"/>
    <property type="molecule type" value="Genomic_DNA"/>
</dbReference>
<keyword evidence="3 6" id="KW-0812">Transmembrane</keyword>
<feature type="transmembrane region" description="Helical" evidence="6">
    <location>
        <begin position="139"/>
        <end position="159"/>
    </location>
</feature>
<name>A0A834TZJ2_9FABA</name>
<feature type="transmembrane region" description="Helical" evidence="6">
    <location>
        <begin position="489"/>
        <end position="510"/>
    </location>
</feature>
<dbReference type="SUPFAM" id="SSF103473">
    <property type="entry name" value="MFS general substrate transporter"/>
    <property type="match status" value="1"/>
</dbReference>
<accession>A0A834TZJ2</accession>
<organism evidence="7 8">
    <name type="scientific">Senna tora</name>
    <dbReference type="NCBI Taxonomy" id="362788"/>
    <lineage>
        <taxon>Eukaryota</taxon>
        <taxon>Viridiplantae</taxon>
        <taxon>Streptophyta</taxon>
        <taxon>Embryophyta</taxon>
        <taxon>Tracheophyta</taxon>
        <taxon>Spermatophyta</taxon>
        <taxon>Magnoliopsida</taxon>
        <taxon>eudicotyledons</taxon>
        <taxon>Gunneridae</taxon>
        <taxon>Pentapetalae</taxon>
        <taxon>rosids</taxon>
        <taxon>fabids</taxon>
        <taxon>Fabales</taxon>
        <taxon>Fabaceae</taxon>
        <taxon>Caesalpinioideae</taxon>
        <taxon>Cassia clade</taxon>
        <taxon>Senna</taxon>
    </lineage>
</organism>
<feature type="transmembrane region" description="Helical" evidence="6">
    <location>
        <begin position="106"/>
        <end position="127"/>
    </location>
</feature>
<protein>
    <submittedName>
        <fullName evidence="7">Protein NRT1/ PTR FAMILY 2.13-like</fullName>
    </submittedName>
</protein>
<feature type="transmembrane region" description="Helical" evidence="6">
    <location>
        <begin position="410"/>
        <end position="435"/>
    </location>
</feature>
<evidence type="ECO:0000313" key="8">
    <source>
        <dbReference type="Proteomes" id="UP000634136"/>
    </source>
</evidence>
<comment type="similarity">
    <text evidence="2">Belongs to the major facilitator superfamily. Proton-dependent oligopeptide transporter (POT/PTR) (TC 2.A.17) family.</text>
</comment>
<dbReference type="PANTHER" id="PTHR11654">
    <property type="entry name" value="OLIGOPEPTIDE TRANSPORTER-RELATED"/>
    <property type="match status" value="1"/>
</dbReference>
<sequence length="615" mass="68162">MNRGTHMGRQKLGTSANQEIESVIVRREIVCGVENLIIEVKTFVRIASLGVSSDHGVEEDEGGRKPGWRAMPYILGNETIERIATYGMAANFMVFLLKVFNLGQVGAANVISIWHGSSNFIPILGAFLADSYLGKFRTIAGASFATLVGIVILTLTAWVPRFHPPPSTSPTTFQLSILMFGLCCMAIGTGGIRPCSIPFAVDQFDTSCAQGRQGVARFYNWYYTTQTLVSLINITLVVYIQNRNWVLGFGLLALLMSCAIILFLAGTRVYSHIPPQGSLLSAIAQVFVAAYSKRRLECPPIPQLEQQEPRVIIYYDPPLKQNTRIKMPLTKQLEWLNKGAVVVQDNEVNAEGLATNSWRLCSIQQVEEVKCLVKLIPIWASGILSTIPMTQQGTFPVSQALKMDRQLGHFQMPAASIGVVALLTIAIWLPCYDLFIQPALAKLTKREQGLTSLHKIVFGNIFAILTMLSAGLVEGRRRTRALHMHAPPMSVFCLAPQFALLGLSEVFIIIGQIEFYNSESPEHMKSIANSLQYLVAAFSTYTGALLMNLVHKFTNKHAATDWLNDDINKGRLDYYYFLVAGLASLNLLYLLFCAKRYRYKATTAKSQVLDTPTTT</sequence>
<keyword evidence="4 6" id="KW-1133">Transmembrane helix</keyword>
<feature type="transmembrane region" description="Helical" evidence="6">
    <location>
        <begin position="246"/>
        <end position="265"/>
    </location>
</feature>
<proteinExistence type="inferred from homology"/>
<feature type="transmembrane region" description="Helical" evidence="6">
    <location>
        <begin position="221"/>
        <end position="240"/>
    </location>
</feature>
<dbReference type="InterPro" id="IPR036259">
    <property type="entry name" value="MFS_trans_sf"/>
</dbReference>
<keyword evidence="8" id="KW-1185">Reference proteome</keyword>
<dbReference type="GO" id="GO:0022857">
    <property type="term" value="F:transmembrane transporter activity"/>
    <property type="evidence" value="ECO:0007669"/>
    <property type="project" value="InterPro"/>
</dbReference>
<dbReference type="Gene3D" id="1.20.1250.20">
    <property type="entry name" value="MFS general substrate transporter like domains"/>
    <property type="match status" value="1"/>
</dbReference>
<dbReference type="OrthoDB" id="8904098at2759"/>
<feature type="transmembrane region" description="Helical" evidence="6">
    <location>
        <begin position="531"/>
        <end position="554"/>
    </location>
</feature>
<dbReference type="Proteomes" id="UP000634136">
    <property type="component" value="Unassembled WGS sequence"/>
</dbReference>
<gene>
    <name evidence="7" type="ORF">G2W53_020590</name>
</gene>
<dbReference type="AlphaFoldDB" id="A0A834TZJ2"/>
<feature type="transmembrane region" description="Helical" evidence="6">
    <location>
        <begin position="83"/>
        <end position="100"/>
    </location>
</feature>
<feature type="transmembrane region" description="Helical" evidence="6">
    <location>
        <begin position="574"/>
        <end position="592"/>
    </location>
</feature>
<comment type="caution">
    <text evidence="7">The sequence shown here is derived from an EMBL/GenBank/DDBJ whole genome shotgun (WGS) entry which is preliminary data.</text>
</comment>
<evidence type="ECO:0000313" key="7">
    <source>
        <dbReference type="EMBL" id="KAF7829426.1"/>
    </source>
</evidence>
<feature type="transmembrane region" description="Helical" evidence="6">
    <location>
        <begin position="456"/>
        <end position="473"/>
    </location>
</feature>
<feature type="transmembrane region" description="Helical" evidence="6">
    <location>
        <begin position="171"/>
        <end position="192"/>
    </location>
</feature>
<evidence type="ECO:0000256" key="4">
    <source>
        <dbReference type="ARBA" id="ARBA00022989"/>
    </source>
</evidence>
<evidence type="ECO:0000256" key="5">
    <source>
        <dbReference type="ARBA" id="ARBA00023136"/>
    </source>
</evidence>
<dbReference type="InterPro" id="IPR000109">
    <property type="entry name" value="POT_fam"/>
</dbReference>
<evidence type="ECO:0000256" key="1">
    <source>
        <dbReference type="ARBA" id="ARBA00004141"/>
    </source>
</evidence>
<comment type="subcellular location">
    <subcellularLocation>
        <location evidence="1">Membrane</location>
        <topology evidence="1">Multi-pass membrane protein</topology>
    </subcellularLocation>
</comment>